<feature type="region of interest" description="Disordered" evidence="2">
    <location>
        <begin position="468"/>
        <end position="489"/>
    </location>
</feature>
<feature type="coiled-coil region" evidence="1">
    <location>
        <begin position="392"/>
        <end position="419"/>
    </location>
</feature>
<feature type="coiled-coil region" evidence="1">
    <location>
        <begin position="263"/>
        <end position="368"/>
    </location>
</feature>
<feature type="compositionally biased region" description="Basic and acidic residues" evidence="2">
    <location>
        <begin position="472"/>
        <end position="489"/>
    </location>
</feature>
<feature type="coiled-coil region" evidence="1">
    <location>
        <begin position="610"/>
        <end position="644"/>
    </location>
</feature>
<gene>
    <name evidence="4" type="ORF">ACFOD6_02545</name>
</gene>
<dbReference type="EMBL" id="JBHRSM010000004">
    <property type="protein sequence ID" value="MFC3084919.1"/>
    <property type="molecule type" value="Genomic_DNA"/>
</dbReference>
<feature type="coiled-coil region" evidence="1">
    <location>
        <begin position="192"/>
        <end position="219"/>
    </location>
</feature>
<keyword evidence="1" id="KW-0175">Coiled coil</keyword>
<sequence>MRPVRLTLQAFGPYPGRVVIDFRDAVEAGLFGIYGQTGSGKSTIFSAMTFALFGEAAKAEQEAPSLRSDHADPDVVTEAEFVFDIGERRYVVLRRPDQMRPKARGEGETRSAHEAYLFDATGMALEAITDAARGKIVAEKKVRDVDAVVMEMLGYGSEQFRQIVLLPQGRFEKFLSAKTKERLEILRELFDVSLYEKLMAELKSAADEAERQVRDERALCARQLVAEGFESTDALIAGIETATAKCAELRAIEETGKATVEVAEEALRLAEAIEEKFVAAEKMRERLRALEARKDDVEALAEQARKAERARGLIDVEERVRDVEREVREAESAREKADGAAELAAREAEKAAEVLRREEDRADEVETLRRTSDELERYGRILEAAADSNWAVETALNEQRDAEDAFQAAKAQLTKLQETRASKDVVLKAARETETKRAEMAGRRADLDKLHLAAKAHEGALQDVATAQGAVEEQRRKSEAASGRAERARQNYETAEENLAAAQALHLATRLEAGSPCPVCGATDHPAPATGEIGGAGLDKAFRESREAWLSADREARQAGEALVGAQATLEERRKRLFALETPEERAEVIAAQIGREDAALAALGPRVDIAAAEAGIEELGRQIEELERKRDELRDCLDERRNKATEAKAARDGRLSEVPEDLRDAPALAATLKKVAGSLESLQTARTAAEKALSSAREKALGAVKDLESADKALADCKTRHQKAVEVFRTRLAGAGLTAEAFQSLKPAIETLDEDREAVETYLREHKSASDAATDAASAIGGMSRPDLEALRETHQTHAETLGRATEERIAARSRVDQLDRLRTGMEETLRKLDEAESASGPLRGLAALVNGQNSQRLTLETFAIGAMFDQVLEAANLRLAPMTSGRYRLERDLDGAGRGSRGLGIQVFDFHTGKSRAASTLSGGETFIAALALALGLADAVESANGKVRLDTIFIDEGFGSLDTENGSGTLDLVLQVLNSIVRQNRAVGLISHVPLVQEAIPNGFYVRKGIAGSNVEERGLV</sequence>
<comment type="caution">
    <text evidence="4">The sequence shown here is derived from an EMBL/GenBank/DDBJ whole genome shotgun (WGS) entry which is preliminary data.</text>
</comment>
<evidence type="ECO:0000259" key="3">
    <source>
        <dbReference type="Pfam" id="PF13476"/>
    </source>
</evidence>
<feature type="coiled-coil region" evidence="1">
    <location>
        <begin position="789"/>
        <end position="840"/>
    </location>
</feature>
<dbReference type="PANTHER" id="PTHR32114">
    <property type="entry name" value="ABC TRANSPORTER ABCH.3"/>
    <property type="match status" value="1"/>
</dbReference>
<keyword evidence="5" id="KW-1185">Reference proteome</keyword>
<evidence type="ECO:0000256" key="2">
    <source>
        <dbReference type="SAM" id="MobiDB-lite"/>
    </source>
</evidence>
<evidence type="ECO:0000313" key="4">
    <source>
        <dbReference type="EMBL" id="MFC3084919.1"/>
    </source>
</evidence>
<reference evidence="5" key="1">
    <citation type="journal article" date="2019" name="Int. J. Syst. Evol. Microbiol.">
        <title>The Global Catalogue of Microorganisms (GCM) 10K type strain sequencing project: providing services to taxonomists for standard genome sequencing and annotation.</title>
        <authorList>
            <consortium name="The Broad Institute Genomics Platform"/>
            <consortium name="The Broad Institute Genome Sequencing Center for Infectious Disease"/>
            <person name="Wu L."/>
            <person name="Ma J."/>
        </authorList>
    </citation>
    <scope>NUCLEOTIDE SEQUENCE [LARGE SCALE GENOMIC DNA]</scope>
    <source>
        <strain evidence="5">KCTC 62102</strain>
    </source>
</reference>
<dbReference type="Pfam" id="PF13558">
    <property type="entry name" value="SbcC_Walker_B"/>
    <property type="match status" value="1"/>
</dbReference>
<protein>
    <submittedName>
        <fullName evidence="4">AAA family ATPase</fullName>
    </submittedName>
</protein>
<dbReference type="InterPro" id="IPR038729">
    <property type="entry name" value="Rad50/SbcC_AAA"/>
</dbReference>
<accession>A0ABV7DQN2</accession>
<dbReference type="Gene3D" id="3.40.50.300">
    <property type="entry name" value="P-loop containing nucleotide triphosphate hydrolases"/>
    <property type="match status" value="2"/>
</dbReference>
<dbReference type="RefSeq" id="WP_197646578.1">
    <property type="nucleotide sequence ID" value="NZ_JAEACP010000019.1"/>
</dbReference>
<evidence type="ECO:0000313" key="5">
    <source>
        <dbReference type="Proteomes" id="UP001595445"/>
    </source>
</evidence>
<dbReference type="Proteomes" id="UP001595445">
    <property type="component" value="Unassembled WGS sequence"/>
</dbReference>
<proteinExistence type="predicted"/>
<dbReference type="PANTHER" id="PTHR32114:SF2">
    <property type="entry name" value="ABC TRANSPORTER ABCH.3"/>
    <property type="match status" value="1"/>
</dbReference>
<dbReference type="SUPFAM" id="SSF52540">
    <property type="entry name" value="P-loop containing nucleoside triphosphate hydrolases"/>
    <property type="match status" value="1"/>
</dbReference>
<evidence type="ECO:0000256" key="1">
    <source>
        <dbReference type="SAM" id="Coils"/>
    </source>
</evidence>
<organism evidence="4 5">
    <name type="scientific">Tabrizicola soli</name>
    <dbReference type="NCBI Taxonomy" id="2185115"/>
    <lineage>
        <taxon>Bacteria</taxon>
        <taxon>Pseudomonadati</taxon>
        <taxon>Pseudomonadota</taxon>
        <taxon>Alphaproteobacteria</taxon>
        <taxon>Rhodobacterales</taxon>
        <taxon>Paracoccaceae</taxon>
        <taxon>Tabrizicola</taxon>
    </lineage>
</organism>
<dbReference type="Pfam" id="PF13476">
    <property type="entry name" value="AAA_23"/>
    <property type="match status" value="1"/>
</dbReference>
<name>A0ABV7DQN2_9RHOB</name>
<dbReference type="InterPro" id="IPR027417">
    <property type="entry name" value="P-loop_NTPase"/>
</dbReference>
<feature type="domain" description="Rad50/SbcC-type AAA" evidence="3">
    <location>
        <begin position="5"/>
        <end position="213"/>
    </location>
</feature>